<evidence type="ECO:0000256" key="4">
    <source>
        <dbReference type="SAM" id="MobiDB-lite"/>
    </source>
</evidence>
<dbReference type="PANTHER" id="PTHR10131">
    <property type="entry name" value="TNF RECEPTOR ASSOCIATED FACTOR"/>
    <property type="match status" value="1"/>
</dbReference>
<reference evidence="6" key="1">
    <citation type="journal article" date="2020" name="Cell">
        <title>Large-Scale Comparative Analyses of Tick Genomes Elucidate Their Genetic Diversity and Vector Capacities.</title>
        <authorList>
            <consortium name="Tick Genome and Microbiome Consortium (TIGMIC)"/>
            <person name="Jia N."/>
            <person name="Wang J."/>
            <person name="Shi W."/>
            <person name="Du L."/>
            <person name="Sun Y."/>
            <person name="Zhan W."/>
            <person name="Jiang J.F."/>
            <person name="Wang Q."/>
            <person name="Zhang B."/>
            <person name="Ji P."/>
            <person name="Bell-Sakyi L."/>
            <person name="Cui X.M."/>
            <person name="Yuan T.T."/>
            <person name="Jiang B.G."/>
            <person name="Yang W.F."/>
            <person name="Lam T.T."/>
            <person name="Chang Q.C."/>
            <person name="Ding S.J."/>
            <person name="Wang X.J."/>
            <person name="Zhu J.G."/>
            <person name="Ruan X.D."/>
            <person name="Zhao L."/>
            <person name="Wei J.T."/>
            <person name="Ye R.Z."/>
            <person name="Que T.C."/>
            <person name="Du C.H."/>
            <person name="Zhou Y.H."/>
            <person name="Cheng J.X."/>
            <person name="Dai P.F."/>
            <person name="Guo W.B."/>
            <person name="Han X.H."/>
            <person name="Huang E.J."/>
            <person name="Li L.F."/>
            <person name="Wei W."/>
            <person name="Gao Y.C."/>
            <person name="Liu J.Z."/>
            <person name="Shao H.Z."/>
            <person name="Wang X."/>
            <person name="Wang C.C."/>
            <person name="Yang T.C."/>
            <person name="Huo Q.B."/>
            <person name="Li W."/>
            <person name="Chen H.Y."/>
            <person name="Chen S.E."/>
            <person name="Zhou L.G."/>
            <person name="Ni X.B."/>
            <person name="Tian J.H."/>
            <person name="Sheng Y."/>
            <person name="Liu T."/>
            <person name="Pan Y.S."/>
            <person name="Xia L.Y."/>
            <person name="Li J."/>
            <person name="Zhao F."/>
            <person name="Cao W.C."/>
        </authorList>
    </citation>
    <scope>NUCLEOTIDE SEQUENCE</scope>
    <source>
        <strain evidence="6">Rsan-2018</strain>
    </source>
</reference>
<comment type="caution">
    <text evidence="6">The sequence shown here is derived from an EMBL/GenBank/DDBJ whole genome shotgun (WGS) entry which is preliminary data.</text>
</comment>
<feature type="region of interest" description="Disordered" evidence="4">
    <location>
        <begin position="290"/>
        <end position="311"/>
    </location>
</feature>
<dbReference type="VEuPathDB" id="VectorBase:RSAN_037159"/>
<dbReference type="GO" id="GO:0005164">
    <property type="term" value="F:tumor necrosis factor receptor binding"/>
    <property type="evidence" value="ECO:0007669"/>
    <property type="project" value="TreeGrafter"/>
</dbReference>
<evidence type="ECO:0000256" key="2">
    <source>
        <dbReference type="ARBA" id="ARBA00022833"/>
    </source>
</evidence>
<sequence>MASMYAQSVYGFGAHLDRRPTVFVPELPSKSLCSLCGLLPAASFILPCKHLLCGSCFYQYRQISDRCPLDQRVFRQEEVAPALIKKDAILGFRIRCWNAGNGCDAEDTVSAMLDHFVNACMFHTLNCRTCGETMLHRELPRHVMSGCAATCSPECTLRETLEKTSRENASVQRELASVEMRAIYAMNKMMDQLSATVRRMRAEAGQSKCTSCSSQIDSWISEIGSIVRTNRNAFMPAFQRNFYHDGQSLNDAAHGAAASRTKNITSTAFLKSSGPTCPGTTSINPVQKTTAEESNVPGHKHPLVNPQRSLPGPHETNLSEIIQCCECIIENWASFSGGTAAADIRNGRCECGTVINAYGFLLVPRMYTTGGKSRVYFTVCAFKGFFGTTHEVPMDSVLRIRLGSRAPGAKDSGIKEQLSWKKVSSPQKIMGEEVLYFSTSKQSLIPRTVEARGFVSDNKVQLRFSVTRW</sequence>
<dbReference type="GO" id="GO:0009898">
    <property type="term" value="C:cytoplasmic side of plasma membrane"/>
    <property type="evidence" value="ECO:0007669"/>
    <property type="project" value="TreeGrafter"/>
</dbReference>
<accession>A0A9D4Q1A9</accession>
<dbReference type="Proteomes" id="UP000821837">
    <property type="component" value="Chromosome 3"/>
</dbReference>
<evidence type="ECO:0000313" key="7">
    <source>
        <dbReference type="Proteomes" id="UP000821837"/>
    </source>
</evidence>
<dbReference type="SUPFAM" id="SSF49599">
    <property type="entry name" value="TRAF domain-like"/>
    <property type="match status" value="1"/>
</dbReference>
<evidence type="ECO:0000256" key="3">
    <source>
        <dbReference type="PROSITE-ProRule" id="PRU00175"/>
    </source>
</evidence>
<feature type="domain" description="RING-type" evidence="5">
    <location>
        <begin position="33"/>
        <end position="71"/>
    </location>
</feature>
<dbReference type="AlphaFoldDB" id="A0A9D4Q1A9"/>
<dbReference type="GO" id="GO:0043122">
    <property type="term" value="P:regulation of canonical NF-kappaB signal transduction"/>
    <property type="evidence" value="ECO:0007669"/>
    <property type="project" value="TreeGrafter"/>
</dbReference>
<dbReference type="GO" id="GO:0008270">
    <property type="term" value="F:zinc ion binding"/>
    <property type="evidence" value="ECO:0007669"/>
    <property type="project" value="UniProtKB-KW"/>
</dbReference>
<dbReference type="SUPFAM" id="SSF57850">
    <property type="entry name" value="RING/U-box"/>
    <property type="match status" value="1"/>
</dbReference>
<keyword evidence="2" id="KW-0862">Zinc</keyword>
<evidence type="ECO:0000256" key="1">
    <source>
        <dbReference type="ARBA" id="ARBA00022771"/>
    </source>
</evidence>
<dbReference type="Gene3D" id="3.30.40.10">
    <property type="entry name" value="Zinc/RING finger domain, C3HC4 (zinc finger)"/>
    <property type="match status" value="1"/>
</dbReference>
<dbReference type="PROSITE" id="PS50089">
    <property type="entry name" value="ZF_RING_2"/>
    <property type="match status" value="1"/>
</dbReference>
<dbReference type="PANTHER" id="PTHR10131:SF138">
    <property type="entry name" value="RE66324P"/>
    <property type="match status" value="1"/>
</dbReference>
<dbReference type="EMBL" id="JABSTV010001249">
    <property type="protein sequence ID" value="KAH7962674.1"/>
    <property type="molecule type" value="Genomic_DNA"/>
</dbReference>
<dbReference type="InterPro" id="IPR001841">
    <property type="entry name" value="Znf_RING"/>
</dbReference>
<protein>
    <recommendedName>
        <fullName evidence="5">RING-type domain-containing protein</fullName>
    </recommendedName>
</protein>
<keyword evidence="1 3" id="KW-0479">Metal-binding</keyword>
<keyword evidence="1 3" id="KW-0863">Zinc-finger</keyword>
<reference evidence="6" key="2">
    <citation type="submission" date="2021-09" db="EMBL/GenBank/DDBJ databases">
        <authorList>
            <person name="Jia N."/>
            <person name="Wang J."/>
            <person name="Shi W."/>
            <person name="Du L."/>
            <person name="Sun Y."/>
            <person name="Zhan W."/>
            <person name="Jiang J."/>
            <person name="Wang Q."/>
            <person name="Zhang B."/>
            <person name="Ji P."/>
            <person name="Sakyi L.B."/>
            <person name="Cui X."/>
            <person name="Yuan T."/>
            <person name="Jiang B."/>
            <person name="Yang W."/>
            <person name="Lam T.T.-Y."/>
            <person name="Chang Q."/>
            <person name="Ding S."/>
            <person name="Wang X."/>
            <person name="Zhu J."/>
            <person name="Ruan X."/>
            <person name="Zhao L."/>
            <person name="Wei J."/>
            <person name="Que T."/>
            <person name="Du C."/>
            <person name="Cheng J."/>
            <person name="Dai P."/>
            <person name="Han X."/>
            <person name="Huang E."/>
            <person name="Gao Y."/>
            <person name="Liu J."/>
            <person name="Shao H."/>
            <person name="Ye R."/>
            <person name="Li L."/>
            <person name="Wei W."/>
            <person name="Wang X."/>
            <person name="Wang C."/>
            <person name="Huo Q."/>
            <person name="Li W."/>
            <person name="Guo W."/>
            <person name="Chen H."/>
            <person name="Chen S."/>
            <person name="Zhou L."/>
            <person name="Zhou L."/>
            <person name="Ni X."/>
            <person name="Tian J."/>
            <person name="Zhou Y."/>
            <person name="Sheng Y."/>
            <person name="Liu T."/>
            <person name="Pan Y."/>
            <person name="Xia L."/>
            <person name="Li J."/>
            <person name="Zhao F."/>
            <person name="Cao W."/>
        </authorList>
    </citation>
    <scope>NUCLEOTIDE SEQUENCE</scope>
    <source>
        <strain evidence="6">Rsan-2018</strain>
        <tissue evidence="6">Larvae</tissue>
    </source>
</reference>
<organism evidence="6 7">
    <name type="scientific">Rhipicephalus sanguineus</name>
    <name type="common">Brown dog tick</name>
    <name type="synonym">Ixodes sanguineus</name>
    <dbReference type="NCBI Taxonomy" id="34632"/>
    <lineage>
        <taxon>Eukaryota</taxon>
        <taxon>Metazoa</taxon>
        <taxon>Ecdysozoa</taxon>
        <taxon>Arthropoda</taxon>
        <taxon>Chelicerata</taxon>
        <taxon>Arachnida</taxon>
        <taxon>Acari</taxon>
        <taxon>Parasitiformes</taxon>
        <taxon>Ixodida</taxon>
        <taxon>Ixodoidea</taxon>
        <taxon>Ixodidae</taxon>
        <taxon>Rhipicephalinae</taxon>
        <taxon>Rhipicephalus</taxon>
        <taxon>Rhipicephalus</taxon>
    </lineage>
</organism>
<keyword evidence="7" id="KW-1185">Reference proteome</keyword>
<evidence type="ECO:0000313" key="6">
    <source>
        <dbReference type="EMBL" id="KAH7962674.1"/>
    </source>
</evidence>
<proteinExistence type="predicted"/>
<dbReference type="InterPro" id="IPR013083">
    <property type="entry name" value="Znf_RING/FYVE/PHD"/>
</dbReference>
<name>A0A9D4Q1A9_RHISA</name>
<gene>
    <name evidence="6" type="ORF">HPB52_017387</name>
</gene>
<evidence type="ECO:0000259" key="5">
    <source>
        <dbReference type="PROSITE" id="PS50089"/>
    </source>
</evidence>